<evidence type="ECO:0000313" key="2">
    <source>
        <dbReference type="Proteomes" id="UP000242664"/>
    </source>
</evidence>
<gene>
    <name evidence="1" type="ORF">VEx25_0127</name>
</gene>
<organism evidence="1 2">
    <name type="scientific">Vibrio antiquarius (strain Ex25)</name>
    <dbReference type="NCBI Taxonomy" id="150340"/>
    <lineage>
        <taxon>Bacteria</taxon>
        <taxon>Pseudomonadati</taxon>
        <taxon>Pseudomonadota</taxon>
        <taxon>Gammaproteobacteria</taxon>
        <taxon>Vibrionales</taxon>
        <taxon>Vibrionaceae</taxon>
        <taxon>Vibrio</taxon>
        <taxon>Vibrio diabolicus subgroup</taxon>
    </lineage>
</organism>
<dbReference type="Proteomes" id="UP000242664">
    <property type="component" value="Unassembled WGS sequence"/>
</dbReference>
<accession>A0ABM9WWN1</accession>
<name>A0ABM9WWN1_VIBAE</name>
<dbReference type="GeneID" id="45026002"/>
<sequence>MTWFINEVSFTGQYKNNKLFIEHLKSLLKLRQSNKIIKDGLYCSKYLPNLKVVGDSTVRDAVKAENDRDLTRQVIEWLDKKGPFIDSIREQIENDDFELSDIVVTEYAIGESVRQKIIGNYSALYSLETPKFEFTTSPLVVNQIDDHLTITAHKIDNFWTLEDLVKSAENQIPQPTSWNEMLDLVRESFPGLSLSDELGDYLNPHPFSSVICQHVMLYMNIFNRVIESRDESGGYTERTHEIINKHFLGDGAKITDESATNKAKFKEDMTFKDPRDASKNLFCSWHAKISLRQFRIHFEFPIKSTEKTMAICYIGPKLTKK</sequence>
<dbReference type="RefSeq" id="WP_006741827.1">
    <property type="nucleotide sequence ID" value="NC_013456.1"/>
</dbReference>
<proteinExistence type="predicted"/>
<protein>
    <submittedName>
        <fullName evidence="1">Uncharacterized protein</fullName>
    </submittedName>
</protein>
<evidence type="ECO:0000313" key="1">
    <source>
        <dbReference type="EMBL" id="EDN57810.1"/>
    </source>
</evidence>
<dbReference type="EMBL" id="DS267815">
    <property type="protein sequence ID" value="EDN57810.1"/>
    <property type="molecule type" value="Genomic_DNA"/>
</dbReference>
<reference evidence="2" key="1">
    <citation type="submission" date="2006-10" db="EMBL/GenBank/DDBJ databases">
        <authorList>
            <person name="Heidelberg J."/>
            <person name="Sebastian Y."/>
        </authorList>
    </citation>
    <scope>NUCLEOTIDE SEQUENCE [LARGE SCALE GENOMIC DNA]</scope>
    <source>
        <strain evidence="2">EX25</strain>
    </source>
</reference>
<keyword evidence="2" id="KW-1185">Reference proteome</keyword>